<dbReference type="PANTHER" id="PTHR46022">
    <property type="entry name" value="PROTEIN PATCHED"/>
    <property type="match status" value="1"/>
</dbReference>
<dbReference type="PANTHER" id="PTHR46022:SF5">
    <property type="entry name" value="PROTEIN PATCHED HOMOLOG 1"/>
    <property type="match status" value="1"/>
</dbReference>
<dbReference type="GO" id="GO:0097108">
    <property type="term" value="F:hedgehog family protein binding"/>
    <property type="evidence" value="ECO:0007669"/>
    <property type="project" value="TreeGrafter"/>
</dbReference>
<evidence type="ECO:0000313" key="8">
    <source>
        <dbReference type="Proteomes" id="UP000193380"/>
    </source>
</evidence>
<comment type="subcellular location">
    <subcellularLocation>
        <location evidence="1">Membrane</location>
        <topology evidence="1">Multi-pass membrane protein</topology>
    </subcellularLocation>
</comment>
<keyword evidence="5" id="KW-0472">Membrane</keyword>
<dbReference type="GO" id="GO:0008158">
    <property type="term" value="F:hedgehog receptor activity"/>
    <property type="evidence" value="ECO:0007669"/>
    <property type="project" value="TreeGrafter"/>
</dbReference>
<dbReference type="GO" id="GO:0045879">
    <property type="term" value="P:negative regulation of smoothened signaling pathway"/>
    <property type="evidence" value="ECO:0007669"/>
    <property type="project" value="TreeGrafter"/>
</dbReference>
<evidence type="ECO:0000313" key="7">
    <source>
        <dbReference type="EMBL" id="CDQ92940.1"/>
    </source>
</evidence>
<evidence type="ECO:0000256" key="4">
    <source>
        <dbReference type="ARBA" id="ARBA00022989"/>
    </source>
</evidence>
<evidence type="ECO:0000256" key="2">
    <source>
        <dbReference type="ARBA" id="ARBA00005585"/>
    </source>
</evidence>
<keyword evidence="6" id="KW-0325">Glycoprotein</keyword>
<dbReference type="AlphaFoldDB" id="A0A060YVA2"/>
<protein>
    <submittedName>
        <fullName evidence="7">Uncharacterized protein</fullName>
    </submittedName>
</protein>
<name>A0A060YVA2_ONCMY</name>
<evidence type="ECO:0000256" key="1">
    <source>
        <dbReference type="ARBA" id="ARBA00004141"/>
    </source>
</evidence>
<keyword evidence="3" id="KW-0812">Transmembrane</keyword>
<accession>A0A060YVA2</accession>
<comment type="similarity">
    <text evidence="2">Belongs to the patched family.</text>
</comment>
<evidence type="ECO:0000256" key="6">
    <source>
        <dbReference type="ARBA" id="ARBA00023180"/>
    </source>
</evidence>
<dbReference type="GO" id="GO:0005886">
    <property type="term" value="C:plasma membrane"/>
    <property type="evidence" value="ECO:0007669"/>
    <property type="project" value="TreeGrafter"/>
</dbReference>
<dbReference type="EMBL" id="FR914147">
    <property type="protein sequence ID" value="CDQ92940.1"/>
    <property type="molecule type" value="Genomic_DNA"/>
</dbReference>
<evidence type="ECO:0000256" key="5">
    <source>
        <dbReference type="ARBA" id="ARBA00023136"/>
    </source>
</evidence>
<reference evidence="7" key="2">
    <citation type="submission" date="2014-03" db="EMBL/GenBank/DDBJ databases">
        <authorList>
            <person name="Genoscope - CEA"/>
        </authorList>
    </citation>
    <scope>NUCLEOTIDE SEQUENCE</scope>
</reference>
<reference evidence="7" key="1">
    <citation type="journal article" date="2014" name="Nat. Commun.">
        <title>The rainbow trout genome provides novel insights into evolution after whole-genome duplication in vertebrates.</title>
        <authorList>
            <person name="Berthelot C."/>
            <person name="Brunet F."/>
            <person name="Chalopin D."/>
            <person name="Juanchich A."/>
            <person name="Bernard M."/>
            <person name="Noel B."/>
            <person name="Bento P."/>
            <person name="Da Silva C."/>
            <person name="Labadie K."/>
            <person name="Alberti A."/>
            <person name="Aury J.M."/>
            <person name="Louis A."/>
            <person name="Dehais P."/>
            <person name="Bardou P."/>
            <person name="Montfort J."/>
            <person name="Klopp C."/>
            <person name="Cabau C."/>
            <person name="Gaspin C."/>
            <person name="Thorgaard G.H."/>
            <person name="Boussaha M."/>
            <person name="Quillet E."/>
            <person name="Guyomard R."/>
            <person name="Galiana D."/>
            <person name="Bobe J."/>
            <person name="Volff J.N."/>
            <person name="Genet C."/>
            <person name="Wincker P."/>
            <person name="Jaillon O."/>
            <person name="Roest Crollius H."/>
            <person name="Guiguen Y."/>
        </authorList>
    </citation>
    <scope>NUCLEOTIDE SEQUENCE [LARGE SCALE GENOMIC DNA]</scope>
</reference>
<dbReference type="GO" id="GO:0005119">
    <property type="term" value="F:smoothened binding"/>
    <property type="evidence" value="ECO:0007669"/>
    <property type="project" value="TreeGrafter"/>
</dbReference>
<sequence>MGEEAMFSPQLMIQTPRQEGANVLTVEALQQHLDSAIRASRVHVYLFNRQWKLEHLCYKSGELVTEAHFMDQIIEKLHPCLIITPLDCFWEGAKLQSGMFYLPCVYPPLLVAANHTQPQLLDTQHRHATGLNRPETLGCVTVSGRHIAGICFSPARGLTPLSGPSVSNSSPLQICSPLPSASNSLRRALSYGEMMYCGLLWRLCVYLTYVLSALQTMFQLMTPKQMFEHLKGYEEVSHINWNQDKAAAILEAWQRKYSEVRLCVCVCTVEYTVRGALQREGGAFLCKVGVMCAFQPLFPPSPPSPPPLSPQSSCSCVGLRGRGGGGTVPLCPSFGGSASISSSLWYNTLRL</sequence>
<dbReference type="Proteomes" id="UP000193380">
    <property type="component" value="Unassembled WGS sequence"/>
</dbReference>
<dbReference type="PaxDb" id="8022-A0A060YVA2"/>
<keyword evidence="4" id="KW-1133">Transmembrane helix</keyword>
<evidence type="ECO:0000256" key="3">
    <source>
        <dbReference type="ARBA" id="ARBA00022692"/>
    </source>
</evidence>
<gene>
    <name evidence="7" type="ORF">GSONMT00047595001</name>
</gene>
<proteinExistence type="inferred from homology"/>
<dbReference type="STRING" id="8022.A0A060YVA2"/>
<organism evidence="7 8">
    <name type="scientific">Oncorhynchus mykiss</name>
    <name type="common">Rainbow trout</name>
    <name type="synonym">Salmo gairdneri</name>
    <dbReference type="NCBI Taxonomy" id="8022"/>
    <lineage>
        <taxon>Eukaryota</taxon>
        <taxon>Metazoa</taxon>
        <taxon>Chordata</taxon>
        <taxon>Craniata</taxon>
        <taxon>Vertebrata</taxon>
        <taxon>Euteleostomi</taxon>
        <taxon>Actinopterygii</taxon>
        <taxon>Neopterygii</taxon>
        <taxon>Teleostei</taxon>
        <taxon>Protacanthopterygii</taxon>
        <taxon>Salmoniformes</taxon>
        <taxon>Salmonidae</taxon>
        <taxon>Salmoninae</taxon>
        <taxon>Oncorhynchus</taxon>
    </lineage>
</organism>